<dbReference type="EMBL" id="JEMT01015748">
    <property type="protein sequence ID" value="EXX72182.1"/>
    <property type="molecule type" value="Genomic_DNA"/>
</dbReference>
<dbReference type="HOGENOM" id="CLU_1661755_0_0_1"/>
<proteinExistence type="predicted"/>
<protein>
    <submittedName>
        <fullName evidence="1">Uncharacterized protein</fullName>
    </submittedName>
</protein>
<keyword evidence="2" id="KW-1185">Reference proteome</keyword>
<name>A0A015JRL7_RHIIW</name>
<comment type="caution">
    <text evidence="1">The sequence shown here is derived from an EMBL/GenBank/DDBJ whole genome shotgun (WGS) entry which is preliminary data.</text>
</comment>
<sequence>MFPIITNLTNSLKLVDNLHEEYEEPDDNTIISDTEENLTNQSTGIDYNNISEVLKNVKKIYIYRLKHYWSMLDEFGIMAALLDPQYKDLNFISDENIKVKIHSSLQIQYDQLKREMQQQIVLHHHPQLHQFQQFQLILVEVQLPVQDLYMNIERCVKNQ</sequence>
<dbReference type="Proteomes" id="UP000022910">
    <property type="component" value="Unassembled WGS sequence"/>
</dbReference>
<gene>
    <name evidence="1" type="ORF">RirG_071770</name>
</gene>
<reference evidence="1 2" key="1">
    <citation type="submission" date="2014-02" db="EMBL/GenBank/DDBJ databases">
        <title>Single nucleus genome sequencing reveals high similarity among nuclei of an endomycorrhizal fungus.</title>
        <authorList>
            <person name="Lin K."/>
            <person name="Geurts R."/>
            <person name="Zhang Z."/>
            <person name="Limpens E."/>
            <person name="Saunders D.G."/>
            <person name="Mu D."/>
            <person name="Pang E."/>
            <person name="Cao H."/>
            <person name="Cha H."/>
            <person name="Lin T."/>
            <person name="Zhou Q."/>
            <person name="Shang Y."/>
            <person name="Li Y."/>
            <person name="Ivanov S."/>
            <person name="Sharma T."/>
            <person name="Velzen R.V."/>
            <person name="Ruijter N.D."/>
            <person name="Aanen D.K."/>
            <person name="Win J."/>
            <person name="Kamoun S."/>
            <person name="Bisseling T."/>
            <person name="Huang S."/>
        </authorList>
    </citation>
    <scope>NUCLEOTIDE SEQUENCE [LARGE SCALE GENOMIC DNA]</scope>
    <source>
        <strain evidence="2">DAOM197198w</strain>
    </source>
</reference>
<dbReference type="AlphaFoldDB" id="A0A015JRL7"/>
<evidence type="ECO:0000313" key="2">
    <source>
        <dbReference type="Proteomes" id="UP000022910"/>
    </source>
</evidence>
<evidence type="ECO:0000313" key="1">
    <source>
        <dbReference type="EMBL" id="EXX72182.1"/>
    </source>
</evidence>
<accession>A0A015JRL7</accession>
<organism evidence="1 2">
    <name type="scientific">Rhizophagus irregularis (strain DAOM 197198w)</name>
    <name type="common">Glomus intraradices</name>
    <dbReference type="NCBI Taxonomy" id="1432141"/>
    <lineage>
        <taxon>Eukaryota</taxon>
        <taxon>Fungi</taxon>
        <taxon>Fungi incertae sedis</taxon>
        <taxon>Mucoromycota</taxon>
        <taxon>Glomeromycotina</taxon>
        <taxon>Glomeromycetes</taxon>
        <taxon>Glomerales</taxon>
        <taxon>Glomeraceae</taxon>
        <taxon>Rhizophagus</taxon>
    </lineage>
</organism>